<organism evidence="2">
    <name type="scientific">Bipolaris victoriae (strain FI3)</name>
    <name type="common">Victoria blight of oats agent</name>
    <name type="synonym">Cochliobolus victoriae</name>
    <dbReference type="NCBI Taxonomy" id="930091"/>
    <lineage>
        <taxon>Eukaryota</taxon>
        <taxon>Fungi</taxon>
        <taxon>Dikarya</taxon>
        <taxon>Ascomycota</taxon>
        <taxon>Pezizomycotina</taxon>
        <taxon>Dothideomycetes</taxon>
        <taxon>Pleosporomycetidae</taxon>
        <taxon>Pleosporales</taxon>
        <taxon>Pleosporineae</taxon>
        <taxon>Pleosporaceae</taxon>
        <taxon>Bipolaris</taxon>
    </lineage>
</organism>
<protein>
    <recommendedName>
        <fullName evidence="3">Heterokaryon incompatibility domain-containing protein</fullName>
    </recommendedName>
</protein>
<dbReference type="InterPro" id="IPR052895">
    <property type="entry name" value="HetReg/Transcr_Mod"/>
</dbReference>
<dbReference type="AlphaFoldDB" id="W7E3E6"/>
<dbReference type="PANTHER" id="PTHR24148">
    <property type="entry name" value="ANKYRIN REPEAT DOMAIN-CONTAINING PROTEIN 39 HOMOLOG-RELATED"/>
    <property type="match status" value="1"/>
</dbReference>
<dbReference type="HOGENOM" id="CLU_609686_0_0_1"/>
<evidence type="ECO:0008006" key="3">
    <source>
        <dbReference type="Google" id="ProtNLM"/>
    </source>
</evidence>
<feature type="region of interest" description="Disordered" evidence="1">
    <location>
        <begin position="218"/>
        <end position="238"/>
    </location>
</feature>
<feature type="compositionally biased region" description="Polar residues" evidence="1">
    <location>
        <begin position="228"/>
        <end position="238"/>
    </location>
</feature>
<dbReference type="PANTHER" id="PTHR24148:SF73">
    <property type="entry name" value="HET DOMAIN PROTEIN (AFU_ORTHOLOGUE AFUA_8G01020)"/>
    <property type="match status" value="1"/>
</dbReference>
<proteinExistence type="predicted"/>
<reference evidence="2" key="2">
    <citation type="submission" date="2014-01" db="EMBL/GenBank/DDBJ databases">
        <authorList>
            <consortium name="DOE Joint Genome Institute"/>
            <person name="Ohm R.A."/>
            <person name="Condon B.J."/>
            <person name="Leng Y."/>
            <person name="Wu D."/>
            <person name="Bushley K.E."/>
            <person name="Otillar R."/>
            <person name="Martin J."/>
            <person name="Schackwitz W."/>
            <person name="Grimwood J."/>
            <person name="MohdZainudin N."/>
            <person name="Xue C."/>
            <person name="Wang R."/>
            <person name="Manning V.A."/>
            <person name="Dhillon B."/>
            <person name="Tu Z.J."/>
            <person name="Steffenson B.J."/>
            <person name="Salamov A."/>
            <person name="Sun H."/>
            <person name="Lowry S."/>
            <person name="LaButti K."/>
            <person name="Han J."/>
            <person name="Copeland A."/>
            <person name="Lindquist E."/>
            <person name="Barry K."/>
            <person name="Schmutz J."/>
            <person name="Baker S."/>
            <person name="Ciuffetti L.M."/>
            <person name="Grigoriev I.V."/>
            <person name="Zhong S."/>
            <person name="Nordberg B.G."/>
            <person name="Cantor M.N."/>
            <person name="Hua S.X."/>
        </authorList>
    </citation>
    <scope>NUCLEOTIDE SEQUENCE</scope>
    <source>
        <strain evidence="2">FI3</strain>
    </source>
</reference>
<sequence>MGLVYGSASEVLVWLGEADVYSNIMVEAQKVFASSVPELSSVERYPASDDNTADERPLFSLWDFEATRWYEKALKNEKLLYLTTEYFALESLGGDATEYLHAIFKDRPAPFVMLKLIVDCADRYFSRPSFRRIWVIQEVVMAQIDRNSARRVTVFSGQSQVQWNELVAFALLLGTTVLKTQFQNIDFFNHSWLILSGRSLTLVMENYRRWQLSRSHVSLSPHDKNSRGSDTSSSHSFQRSVQNQNLRSYLQHDPADRAPIAHSTRSKKLRERSLTAIHDLSYKDATNGTYPISRDTVTFNATSALNMSPPSEIVSPLDYLIAVDMTRDDPLLQEAPLWVINIFTSNERFRDSFSAKYGVYNASGGRPAIVRPTDLPFSLSLQGVRIARIKNVLAPQPLQDRTSADLSYYMVIKPGRKPFMVSKRESTDLQKLYMESQARAKSHTSFPTF</sequence>
<accession>W7E3E6</accession>
<reference evidence="2" key="1">
    <citation type="journal article" date="2013" name="PLoS Genet.">
        <title>Comparative genome structure, secondary metabolite, and effector coding capacity across Cochliobolus pathogens.</title>
        <authorList>
            <person name="Condon B.J."/>
            <person name="Leng Y."/>
            <person name="Wu D."/>
            <person name="Bushley K.E."/>
            <person name="Ohm R.A."/>
            <person name="Otillar R."/>
            <person name="Martin J."/>
            <person name="Schackwitz W."/>
            <person name="Grimwood J."/>
            <person name="MohdZainudin N."/>
            <person name="Xue C."/>
            <person name="Wang R."/>
            <person name="Manning V.A."/>
            <person name="Dhillon B."/>
            <person name="Tu Z.J."/>
            <person name="Steffenson B.J."/>
            <person name="Salamov A."/>
            <person name="Sun H."/>
            <person name="Lowry S."/>
            <person name="LaButti K."/>
            <person name="Han J."/>
            <person name="Copeland A."/>
            <person name="Lindquist E."/>
            <person name="Barry K."/>
            <person name="Schmutz J."/>
            <person name="Baker S.E."/>
            <person name="Ciuffetti L.M."/>
            <person name="Grigoriev I.V."/>
            <person name="Zhong S."/>
            <person name="Turgeon B.G."/>
        </authorList>
    </citation>
    <scope>NUCLEOTIDE SEQUENCE [LARGE SCALE GENOMIC DNA]</scope>
    <source>
        <strain evidence="2">FI3</strain>
    </source>
</reference>
<dbReference type="RefSeq" id="XP_014551187.1">
    <property type="nucleotide sequence ID" value="XM_014695701.1"/>
</dbReference>
<evidence type="ECO:0000313" key="2">
    <source>
        <dbReference type="EMBL" id="EUN21634.1"/>
    </source>
</evidence>
<evidence type="ECO:0000256" key="1">
    <source>
        <dbReference type="SAM" id="MobiDB-lite"/>
    </source>
</evidence>
<dbReference type="EMBL" id="KI968840">
    <property type="protein sequence ID" value="EUN21634.1"/>
    <property type="molecule type" value="Genomic_DNA"/>
</dbReference>
<dbReference type="GeneID" id="26252548"/>
<name>W7E3E6_BIPV3</name>
<gene>
    <name evidence="2" type="ORF">COCVIDRAFT_20515</name>
</gene>